<evidence type="ECO:0000313" key="2">
    <source>
        <dbReference type="Proteomes" id="UP001589818"/>
    </source>
</evidence>
<keyword evidence="2" id="KW-1185">Reference proteome</keyword>
<organism evidence="1 2">
    <name type="scientific">Paenibacillus mendelii</name>
    <dbReference type="NCBI Taxonomy" id="206163"/>
    <lineage>
        <taxon>Bacteria</taxon>
        <taxon>Bacillati</taxon>
        <taxon>Bacillota</taxon>
        <taxon>Bacilli</taxon>
        <taxon>Bacillales</taxon>
        <taxon>Paenibacillaceae</taxon>
        <taxon>Paenibacillus</taxon>
    </lineage>
</organism>
<proteinExistence type="predicted"/>
<reference evidence="1 2" key="1">
    <citation type="submission" date="2024-09" db="EMBL/GenBank/DDBJ databases">
        <authorList>
            <person name="Sun Q."/>
            <person name="Mori K."/>
        </authorList>
    </citation>
    <scope>NUCLEOTIDE SEQUENCE [LARGE SCALE GENOMIC DNA]</scope>
    <source>
        <strain evidence="1 2">CCM 4839</strain>
    </source>
</reference>
<comment type="caution">
    <text evidence="1">The sequence shown here is derived from an EMBL/GenBank/DDBJ whole genome shotgun (WGS) entry which is preliminary data.</text>
</comment>
<sequence length="208" mass="23675">MGNGGYGQLCFVAPNQNIVIAATSSFSGMQQLQNLLDLVYEHVISQINHDTSLVHCDGQDKLREYLLSMTYPFPVPQGVSDDFIQLDNQQYSVQDNPQCMEKLGFSKKNQQFEFKLTYEDEAVKSYTFKLNNLVYSCDSFIKDLAVHHQEVATYACWLNPNLLELTLVYIETPYVVKFIIKFDGSTLELQCTSNTSQVEDYTCKGTLI</sequence>
<evidence type="ECO:0000313" key="1">
    <source>
        <dbReference type="EMBL" id="MFC0391384.1"/>
    </source>
</evidence>
<dbReference type="RefSeq" id="WP_204819963.1">
    <property type="nucleotide sequence ID" value="NZ_JANHOF010000006.1"/>
</dbReference>
<dbReference type="EMBL" id="JBHLVF010000011">
    <property type="protein sequence ID" value="MFC0391384.1"/>
    <property type="molecule type" value="Genomic_DNA"/>
</dbReference>
<accession>A0ABV6J681</accession>
<gene>
    <name evidence="1" type="ORF">ACFFJ8_08360</name>
</gene>
<dbReference type="Proteomes" id="UP001589818">
    <property type="component" value="Unassembled WGS sequence"/>
</dbReference>
<protein>
    <recommendedName>
        <fullName evidence="3">Beta-lactamase-related domain-containing protein</fullName>
    </recommendedName>
</protein>
<evidence type="ECO:0008006" key="3">
    <source>
        <dbReference type="Google" id="ProtNLM"/>
    </source>
</evidence>
<name>A0ABV6J681_9BACL</name>